<dbReference type="CDD" id="cd00317">
    <property type="entry name" value="cyclophilin"/>
    <property type="match status" value="1"/>
</dbReference>
<dbReference type="PROSITE" id="PS50072">
    <property type="entry name" value="CSA_PPIASE_2"/>
    <property type="match status" value="1"/>
</dbReference>
<comment type="caution">
    <text evidence="8">The sequence shown here is derived from an EMBL/GenBank/DDBJ whole genome shotgun (WGS) entry which is preliminary data.</text>
</comment>
<dbReference type="PANTHER" id="PTHR45625:SF4">
    <property type="entry name" value="PEPTIDYLPROLYL ISOMERASE DOMAIN AND WD REPEAT-CONTAINING PROTEIN 1"/>
    <property type="match status" value="1"/>
</dbReference>
<dbReference type="InterPro" id="IPR002130">
    <property type="entry name" value="Cyclophilin-type_PPIase_dom"/>
</dbReference>
<feature type="signal peptide" evidence="6">
    <location>
        <begin position="1"/>
        <end position="22"/>
    </location>
</feature>
<keyword evidence="6" id="KW-0732">Signal</keyword>
<keyword evidence="3" id="KW-0697">Rotamase</keyword>
<dbReference type="InterPro" id="IPR020892">
    <property type="entry name" value="Cyclophilin-type_PPIase_CS"/>
</dbReference>
<dbReference type="InterPro" id="IPR016024">
    <property type="entry name" value="ARM-type_fold"/>
</dbReference>
<feature type="region of interest" description="Disordered" evidence="5">
    <location>
        <begin position="379"/>
        <end position="401"/>
    </location>
</feature>
<dbReference type="InterPro" id="IPR044666">
    <property type="entry name" value="Cyclophilin_A-like"/>
</dbReference>
<evidence type="ECO:0000256" key="6">
    <source>
        <dbReference type="SAM" id="SignalP"/>
    </source>
</evidence>
<accession>A0ABP8HT90</accession>
<dbReference type="Pfam" id="PF00160">
    <property type="entry name" value="Pro_isomerase"/>
    <property type="match status" value="1"/>
</dbReference>
<proteinExistence type="inferred from homology"/>
<name>A0ABP8HT90_9GAMM</name>
<dbReference type="EMBL" id="BAABFU010000001">
    <property type="protein sequence ID" value="GAA4344065.1"/>
    <property type="molecule type" value="Genomic_DNA"/>
</dbReference>
<gene>
    <name evidence="8" type="ORF">GCM10023150_03110</name>
</gene>
<dbReference type="InterPro" id="IPR011989">
    <property type="entry name" value="ARM-like"/>
</dbReference>
<dbReference type="PROSITE" id="PS00170">
    <property type="entry name" value="CSA_PPIASE_1"/>
    <property type="match status" value="1"/>
</dbReference>
<reference evidence="9" key="1">
    <citation type="journal article" date="2019" name="Int. J. Syst. Evol. Microbiol.">
        <title>The Global Catalogue of Microorganisms (GCM) 10K type strain sequencing project: providing services to taxonomists for standard genome sequencing and annotation.</title>
        <authorList>
            <consortium name="The Broad Institute Genomics Platform"/>
            <consortium name="The Broad Institute Genome Sequencing Center for Infectious Disease"/>
            <person name="Wu L."/>
            <person name="Ma J."/>
        </authorList>
    </citation>
    <scope>NUCLEOTIDE SEQUENCE [LARGE SCALE GENOMIC DNA]</scope>
    <source>
        <strain evidence="9">JCM 17727</strain>
    </source>
</reference>
<evidence type="ECO:0000313" key="9">
    <source>
        <dbReference type="Proteomes" id="UP001501294"/>
    </source>
</evidence>
<dbReference type="InterPro" id="IPR029000">
    <property type="entry name" value="Cyclophilin-like_dom_sf"/>
</dbReference>
<evidence type="ECO:0000313" key="8">
    <source>
        <dbReference type="EMBL" id="GAA4344065.1"/>
    </source>
</evidence>
<evidence type="ECO:0000256" key="5">
    <source>
        <dbReference type="SAM" id="MobiDB-lite"/>
    </source>
</evidence>
<sequence length="545" mass="59942">MKHWGLVLLGAVTIGFSAQAMACVHVNDIYYWADKRDAEHHVFQEVLNCEELPEETLETALISLGRVGGEAAVAKVIPYLQHENPNIRYAAAFAVGIGKSPSAGSALVKALKNEKAPEVQYRLALSLGNMAYSGSQFTLTQIINQDDSVQKVRGALHGLMILATFYRDKTSDFDNIDKKRVLERLKSPETQLEASYLLARVPLVDTENTNDFLQAMPTLAPAAKANLIRALAKTKQRQVLPTLLTHLDSEHIAVRVNAIRSLANYPDNPAALAGVVQALSFDDVISQVTALTTIRANWLQNEELLDRAQKKLKDNNSWVQSEALLALNRSEQENKKIAQLWLQSDDPNHQRAAIDFFIKKNDTSKLENLAKSDKPIIASGAKKALNPETPKPEEPSQTGDALPELPVLVKLETTKGDITIKLFADTPYTSLNFIELVESGFYNNTYFHRVIPNFVAQGGSQHGDGSGNVDYSIREELSYRSHLPGTVGMATIGKDTGGAQFFINTAPNLHLDSNYTIFGEVVEGMGVAIKLEQSDRIVSADLLKN</sequence>
<dbReference type="Pfam" id="PF13646">
    <property type="entry name" value="HEAT_2"/>
    <property type="match status" value="2"/>
</dbReference>
<dbReference type="PRINTS" id="PR00153">
    <property type="entry name" value="CSAPPISMRASE"/>
</dbReference>
<dbReference type="RefSeq" id="WP_223577353.1">
    <property type="nucleotide sequence ID" value="NZ_BAABFU010000001.1"/>
</dbReference>
<feature type="chain" id="PRO_5046807228" description="peptidylprolyl isomerase" evidence="6">
    <location>
        <begin position="23"/>
        <end position="545"/>
    </location>
</feature>
<dbReference type="Proteomes" id="UP001501294">
    <property type="component" value="Unassembled WGS sequence"/>
</dbReference>
<evidence type="ECO:0000256" key="4">
    <source>
        <dbReference type="ARBA" id="ARBA00023235"/>
    </source>
</evidence>
<keyword evidence="9" id="KW-1185">Reference proteome</keyword>
<dbReference type="PANTHER" id="PTHR45625">
    <property type="entry name" value="PEPTIDYL-PROLYL CIS-TRANS ISOMERASE-RELATED"/>
    <property type="match status" value="1"/>
</dbReference>
<evidence type="ECO:0000256" key="2">
    <source>
        <dbReference type="ARBA" id="ARBA00013194"/>
    </source>
</evidence>
<dbReference type="Gene3D" id="1.25.10.10">
    <property type="entry name" value="Leucine-rich Repeat Variant"/>
    <property type="match status" value="2"/>
</dbReference>
<dbReference type="SUPFAM" id="SSF50891">
    <property type="entry name" value="Cyclophilin-like"/>
    <property type="match status" value="1"/>
</dbReference>
<evidence type="ECO:0000256" key="3">
    <source>
        <dbReference type="ARBA" id="ARBA00023110"/>
    </source>
</evidence>
<dbReference type="Gene3D" id="2.40.100.10">
    <property type="entry name" value="Cyclophilin-like"/>
    <property type="match status" value="1"/>
</dbReference>
<evidence type="ECO:0000259" key="7">
    <source>
        <dbReference type="PROSITE" id="PS50072"/>
    </source>
</evidence>
<dbReference type="SUPFAM" id="SSF48371">
    <property type="entry name" value="ARM repeat"/>
    <property type="match status" value="1"/>
</dbReference>
<dbReference type="EC" id="5.2.1.8" evidence="2"/>
<dbReference type="InterPro" id="IPR004155">
    <property type="entry name" value="PBS_lyase_HEAT"/>
</dbReference>
<organism evidence="8 9">
    <name type="scientific">Kangiella taiwanensis</name>
    <dbReference type="NCBI Taxonomy" id="1079179"/>
    <lineage>
        <taxon>Bacteria</taxon>
        <taxon>Pseudomonadati</taxon>
        <taxon>Pseudomonadota</taxon>
        <taxon>Gammaproteobacteria</taxon>
        <taxon>Kangiellales</taxon>
        <taxon>Kangiellaceae</taxon>
        <taxon>Kangiella</taxon>
    </lineage>
</organism>
<feature type="domain" description="PPIase cyclophilin-type" evidence="7">
    <location>
        <begin position="416"/>
        <end position="533"/>
    </location>
</feature>
<keyword evidence="4" id="KW-0413">Isomerase</keyword>
<evidence type="ECO:0000256" key="1">
    <source>
        <dbReference type="ARBA" id="ARBA00007365"/>
    </source>
</evidence>
<comment type="similarity">
    <text evidence="1">Belongs to the cyclophilin-type PPIase family.</text>
</comment>
<dbReference type="SMART" id="SM00567">
    <property type="entry name" value="EZ_HEAT"/>
    <property type="match status" value="5"/>
</dbReference>
<protein>
    <recommendedName>
        <fullName evidence="2">peptidylprolyl isomerase</fullName>
        <ecNumber evidence="2">5.2.1.8</ecNumber>
    </recommendedName>
</protein>